<keyword evidence="1 8" id="KW-0963">Cytoplasm</keyword>
<dbReference type="GO" id="GO:0061603">
    <property type="term" value="F:molybdenum cofactor guanylyltransferase activity"/>
    <property type="evidence" value="ECO:0007669"/>
    <property type="project" value="UniProtKB-EC"/>
</dbReference>
<keyword evidence="11" id="KW-1185">Reference proteome</keyword>
<dbReference type="GO" id="GO:1902758">
    <property type="term" value="P:bis(molybdopterin guanine dinucleotide)molybdenum biosynthetic process"/>
    <property type="evidence" value="ECO:0007669"/>
    <property type="project" value="TreeGrafter"/>
</dbReference>
<feature type="binding site" evidence="8">
    <location>
        <position position="91"/>
    </location>
    <ligand>
        <name>Mg(2+)</name>
        <dbReference type="ChEBI" id="CHEBI:18420"/>
    </ligand>
</feature>
<dbReference type="Pfam" id="PF12804">
    <property type="entry name" value="NTP_transf_3"/>
    <property type="match status" value="1"/>
</dbReference>
<name>A0A037ZKF1_9RHOB</name>
<evidence type="ECO:0000256" key="3">
    <source>
        <dbReference type="ARBA" id="ARBA00022723"/>
    </source>
</evidence>
<accession>A0A037ZKF1</accession>
<reference evidence="10 11" key="1">
    <citation type="submission" date="2014-03" db="EMBL/GenBank/DDBJ databases">
        <title>Draft Genome Sequence of Actibacterium mucosum KCTC 23349, a Marine Alphaproteobacterium with Complex Ionic Requirements Isolated from Mediterranean Seawater at Malvarrosa Beach, Valencia, Spain.</title>
        <authorList>
            <person name="Arahal D.R."/>
            <person name="Shao Z."/>
            <person name="Lai Q."/>
            <person name="Pujalte M.J."/>
        </authorList>
    </citation>
    <scope>NUCLEOTIDE SEQUENCE [LARGE SCALE GENOMIC DNA]</scope>
    <source>
        <strain evidence="10 11">KCTC 23349</strain>
    </source>
</reference>
<comment type="domain">
    <text evidence="8">The N-terminal domain determines nucleotide recognition and specific binding, while the C-terminal domain determines the specific binding to the target protein.</text>
</comment>
<comment type="function">
    <text evidence="8">Transfers a GMP moiety from GTP to Mo-molybdopterin (Mo-MPT) cofactor (Moco or molybdenum cofactor) to form Mo-molybdopterin guanine dinucleotide (Mo-MGD) cofactor.</text>
</comment>
<dbReference type="GO" id="GO:0005525">
    <property type="term" value="F:GTP binding"/>
    <property type="evidence" value="ECO:0007669"/>
    <property type="project" value="UniProtKB-UniRule"/>
</dbReference>
<comment type="subcellular location">
    <subcellularLocation>
        <location evidence="8">Cytoplasm</location>
    </subcellularLocation>
</comment>
<dbReference type="Proteomes" id="UP000026249">
    <property type="component" value="Unassembled WGS sequence"/>
</dbReference>
<dbReference type="InterPro" id="IPR029044">
    <property type="entry name" value="Nucleotide-diphossugar_trans"/>
</dbReference>
<feature type="domain" description="MobA-like NTP transferase" evidence="9">
    <location>
        <begin position="2"/>
        <end position="149"/>
    </location>
</feature>
<evidence type="ECO:0000313" key="10">
    <source>
        <dbReference type="EMBL" id="KAJ56119.1"/>
    </source>
</evidence>
<feature type="binding site" evidence="8">
    <location>
        <position position="91"/>
    </location>
    <ligand>
        <name>GTP</name>
        <dbReference type="ChEBI" id="CHEBI:37565"/>
    </ligand>
</feature>
<keyword evidence="2 8" id="KW-0808">Transferase</keyword>
<keyword evidence="6 8" id="KW-0342">GTP-binding</keyword>
<evidence type="ECO:0000313" key="11">
    <source>
        <dbReference type="Proteomes" id="UP000026249"/>
    </source>
</evidence>
<evidence type="ECO:0000256" key="5">
    <source>
        <dbReference type="ARBA" id="ARBA00022842"/>
    </source>
</evidence>
<dbReference type="Gene3D" id="3.90.550.10">
    <property type="entry name" value="Spore Coat Polysaccharide Biosynthesis Protein SpsA, Chain A"/>
    <property type="match status" value="1"/>
</dbReference>
<sequence>MILAGGQGPWLSGADKAALPFADTTLLAHQVARISPQVARLAINADGVSIEGMAVLPDAVPGQPGPLAGILAAMDWAKALGFAQVACVAMDAPFLPTNLVAELATAAQRSPTGIALARSDGQAHPTFGLWPVDMRAAMATDLGKGQRRIRIFAEAQGCAYADFPTHGGLDPFFSINTADDLATARARLG</sequence>
<keyword evidence="3 8" id="KW-0479">Metal-binding</keyword>
<evidence type="ECO:0000256" key="4">
    <source>
        <dbReference type="ARBA" id="ARBA00022741"/>
    </source>
</evidence>
<dbReference type="InterPro" id="IPR013482">
    <property type="entry name" value="Molybde_CF_guanTrfase"/>
</dbReference>
<evidence type="ECO:0000256" key="7">
    <source>
        <dbReference type="ARBA" id="ARBA00023150"/>
    </source>
</evidence>
<feature type="binding site" evidence="8">
    <location>
        <position position="16"/>
    </location>
    <ligand>
        <name>GTP</name>
        <dbReference type="ChEBI" id="CHEBI:37565"/>
    </ligand>
</feature>
<comment type="cofactor">
    <cofactor evidence="8">
        <name>Mg(2+)</name>
        <dbReference type="ChEBI" id="CHEBI:18420"/>
    </cofactor>
</comment>
<dbReference type="EC" id="2.7.7.77" evidence="8"/>
<dbReference type="AlphaFoldDB" id="A0A037ZKF1"/>
<gene>
    <name evidence="8" type="primary">mobA</name>
    <name evidence="10" type="ORF">ACMU_10205</name>
</gene>
<comment type="similarity">
    <text evidence="8">Belongs to the MobA family.</text>
</comment>
<comment type="subunit">
    <text evidence="8">Monomer.</text>
</comment>
<proteinExistence type="inferred from homology"/>
<evidence type="ECO:0000256" key="8">
    <source>
        <dbReference type="HAMAP-Rule" id="MF_00316"/>
    </source>
</evidence>
<dbReference type="NCBIfam" id="TIGR02665">
    <property type="entry name" value="molyb_mobA"/>
    <property type="match status" value="1"/>
</dbReference>
<protein>
    <recommendedName>
        <fullName evidence="8">Molybdenum cofactor guanylyltransferase</fullName>
        <shortName evidence="8">MoCo guanylyltransferase</shortName>
        <ecNumber evidence="8">2.7.7.77</ecNumber>
    </recommendedName>
    <alternativeName>
        <fullName evidence="8">GTP:molybdopterin guanylyltransferase</fullName>
    </alternativeName>
    <alternativeName>
        <fullName evidence="8">Mo-MPT guanylyltransferase</fullName>
    </alternativeName>
    <alternativeName>
        <fullName evidence="8">Molybdopterin guanylyltransferase</fullName>
    </alternativeName>
    <alternativeName>
        <fullName evidence="8">Molybdopterin-guanine dinucleotide synthase</fullName>
        <shortName evidence="8">MGD synthase</shortName>
    </alternativeName>
</protein>
<keyword evidence="5 8" id="KW-0460">Magnesium</keyword>
<dbReference type="PANTHER" id="PTHR19136:SF81">
    <property type="entry name" value="MOLYBDENUM COFACTOR GUANYLYLTRANSFERASE"/>
    <property type="match status" value="1"/>
</dbReference>
<comment type="caution">
    <text evidence="10">The sequence shown here is derived from an EMBL/GenBank/DDBJ whole genome shotgun (WGS) entry which is preliminary data.</text>
</comment>
<evidence type="ECO:0000256" key="1">
    <source>
        <dbReference type="ARBA" id="ARBA00022490"/>
    </source>
</evidence>
<keyword evidence="7 8" id="KW-0501">Molybdenum cofactor biosynthesis</keyword>
<dbReference type="EMBL" id="JFKE01000003">
    <property type="protein sequence ID" value="KAJ56119.1"/>
    <property type="molecule type" value="Genomic_DNA"/>
</dbReference>
<feature type="binding site" evidence="8">
    <location>
        <position position="44"/>
    </location>
    <ligand>
        <name>GTP</name>
        <dbReference type="ChEBI" id="CHEBI:37565"/>
    </ligand>
</feature>
<dbReference type="STRING" id="1454373.ACMU_10205"/>
<dbReference type="GO" id="GO:0005737">
    <property type="term" value="C:cytoplasm"/>
    <property type="evidence" value="ECO:0007669"/>
    <property type="project" value="UniProtKB-SubCell"/>
</dbReference>
<evidence type="ECO:0000256" key="2">
    <source>
        <dbReference type="ARBA" id="ARBA00022679"/>
    </source>
</evidence>
<dbReference type="HAMAP" id="MF_00316">
    <property type="entry name" value="MobA"/>
    <property type="match status" value="1"/>
</dbReference>
<comment type="catalytic activity">
    <reaction evidence="8">
        <text>Mo-molybdopterin + GTP + H(+) = Mo-molybdopterin guanine dinucleotide + diphosphate</text>
        <dbReference type="Rhea" id="RHEA:34243"/>
        <dbReference type="ChEBI" id="CHEBI:15378"/>
        <dbReference type="ChEBI" id="CHEBI:33019"/>
        <dbReference type="ChEBI" id="CHEBI:37565"/>
        <dbReference type="ChEBI" id="CHEBI:71302"/>
        <dbReference type="ChEBI" id="CHEBI:71310"/>
        <dbReference type="EC" id="2.7.7.77"/>
    </reaction>
</comment>
<organism evidence="10 11">
    <name type="scientific">Actibacterium mucosum KCTC 23349</name>
    <dbReference type="NCBI Taxonomy" id="1454373"/>
    <lineage>
        <taxon>Bacteria</taxon>
        <taxon>Pseudomonadati</taxon>
        <taxon>Pseudomonadota</taxon>
        <taxon>Alphaproteobacteria</taxon>
        <taxon>Rhodobacterales</taxon>
        <taxon>Roseobacteraceae</taxon>
        <taxon>Actibacterium</taxon>
    </lineage>
</organism>
<dbReference type="GO" id="GO:0046872">
    <property type="term" value="F:metal ion binding"/>
    <property type="evidence" value="ECO:0007669"/>
    <property type="project" value="UniProtKB-KW"/>
</dbReference>
<evidence type="ECO:0000256" key="6">
    <source>
        <dbReference type="ARBA" id="ARBA00023134"/>
    </source>
</evidence>
<dbReference type="CDD" id="cd02503">
    <property type="entry name" value="MobA"/>
    <property type="match status" value="1"/>
</dbReference>
<feature type="binding site" evidence="8">
    <location>
        <begin position="3"/>
        <end position="5"/>
    </location>
    <ligand>
        <name>GTP</name>
        <dbReference type="ChEBI" id="CHEBI:37565"/>
    </ligand>
</feature>
<dbReference type="SUPFAM" id="SSF53448">
    <property type="entry name" value="Nucleotide-diphospho-sugar transferases"/>
    <property type="match status" value="1"/>
</dbReference>
<dbReference type="InterPro" id="IPR025877">
    <property type="entry name" value="MobA-like_NTP_Trfase"/>
</dbReference>
<dbReference type="PANTHER" id="PTHR19136">
    <property type="entry name" value="MOLYBDENUM COFACTOR GUANYLYLTRANSFERASE"/>
    <property type="match status" value="1"/>
</dbReference>
<keyword evidence="4 8" id="KW-0547">Nucleotide-binding</keyword>
<feature type="binding site" evidence="8">
    <location>
        <position position="58"/>
    </location>
    <ligand>
        <name>GTP</name>
        <dbReference type="ChEBI" id="CHEBI:37565"/>
    </ligand>
</feature>
<evidence type="ECO:0000259" key="9">
    <source>
        <dbReference type="Pfam" id="PF12804"/>
    </source>
</evidence>